<sequence length="1412" mass="165475">MNSLILESIEALKENLVPSQKYVWQSFMLTDKHYYHQSETIEIYVNAFDRDTLLQPFTKELNLEQGELDKFKSSIYVDITSKMQSILLRENVVIDSINGGITKIDLFNIQIDSGFFTLRVYGDNIIPQHQVIYIYGKDEKLNVIQHSENEHKKEDPSESQIKEDTSASQDILSVSFNRKVYVVGAFAQLKILINQKHLDFNKYSIKVNIKDGSRQIGDREIIQSPRREGVIILNISLPIKIQEESILAIVKLQQRNDSTIITQIETTARIFKLNQDQQSDLKFSDVIVNYKKPDQLKSLKVLYTKDSNQNYEANLPNKYYVTIYDEISGELYDFKTLRIFSNYQPNEIITFVQPFTKGKAIFEYRNGDNDYPIIQFKNDATLRYITEALTPEKNPLKTLLQFNKWLGLNYNPALNDRIEKQFVNSNPNLQEKLKSIEQSLNIKNLDYSQFIPLDLLYGLKLSQTSLSGCNDISQYHKTYPLRIEYDYQIDEIKHHIKKMNSLQSEEYSMIISFTIINRVLKSEEEDLQYSIKGNQKMVRRENFILQITHRQQIIQQTIFSIRAGEEVNSSIKAANMKGFYGSFTANIFLVDEESLLVLNKIYEEIKASGIKRLYSAQNLLKSFQIQTSSNFYKKRQNQKIQVNISLQNNDRPIIEGQTFKFRVDLLKLAEGQVDQDYYLVAILREQSNQTIENTMCSSLKSQIEMYPELVTIQNYDCHNFEQHEHHVNISDDQYEFFSAFHSSRMSILDLPNLQYFNKSGEDTYEKVIRFQNLFGNTLNKKSDYYQKNPPVLHHNVSEIPQLGNQETSNRVKIIKGNMKDQRFEGDFQVDNSQKSYELLVNVYSSKGDHTISRIHFNTTSAVDLKLVKNNLIVVSPFWRATIVNLELTNRFETEITYNLIQIEDNEKDLSIKNRQLYDHNTLKNQVLDSQSKQILNFTIQIPESQEYQLHLKEIKVKLTAISQGMKTIKILKFNIGVEGYQLESNLVKSGIISYDRANMSYNLGYKIYQHSNEINSNNQTYQLQIFRSLDDFIIDEPVQFIEQRYFGFNFNLRNIIIRSIKCQIIWKVNEATSLLNRQKKHEIELSDNKLAIAESFKAILGDLILLRKSDPNSFKDQEIDFNQLHLVSFALDQMVKSTNTFQAFYIRMLSSEIIQKQYYQKELLLSIDYYDNPDFAQRFINEFLVKAWIALQENVDQKLKVDILDTLLYHSNIIEFEGNVQKDINYQIIALFIVMMFDGTKTHGIYAGAFESLIVHVDRDFILLSQHAQFDDKTEQMIFYSSLRLLQQLKVLQEKQFQVSEQKLIRKYKALIQNLRFVEQCSFEVQLFYYMSILSFQDAKNAKKELHNDQDLNIRTNIFLDNYYVDNVLFNLPKDEDIETVDITEIVKVVYPENTRIDDIIIKPILIILEEE</sequence>
<name>A0A077ZUF9_STYLE</name>
<evidence type="ECO:0000313" key="2">
    <source>
        <dbReference type="Proteomes" id="UP000039865"/>
    </source>
</evidence>
<dbReference type="Proteomes" id="UP000039865">
    <property type="component" value="Unassembled WGS sequence"/>
</dbReference>
<reference evidence="1 2" key="1">
    <citation type="submission" date="2014-06" db="EMBL/GenBank/DDBJ databases">
        <authorList>
            <person name="Swart Estienne"/>
        </authorList>
    </citation>
    <scope>NUCLEOTIDE SEQUENCE [LARGE SCALE GENOMIC DNA]</scope>
    <source>
        <strain evidence="1 2">130c</strain>
    </source>
</reference>
<evidence type="ECO:0000313" key="1">
    <source>
        <dbReference type="EMBL" id="CDW72930.1"/>
    </source>
</evidence>
<keyword evidence="2" id="KW-1185">Reference proteome</keyword>
<gene>
    <name evidence="1" type="primary">Contig12149.g12986</name>
    <name evidence="1" type="ORF">STYLEM_1897</name>
</gene>
<dbReference type="EMBL" id="CCKQ01001824">
    <property type="protein sequence ID" value="CDW72930.1"/>
    <property type="molecule type" value="Genomic_DNA"/>
</dbReference>
<proteinExistence type="predicted"/>
<protein>
    <submittedName>
        <fullName evidence="1">Uncharacterized protein</fullName>
    </submittedName>
</protein>
<dbReference type="InParanoid" id="A0A077ZUF9"/>
<organism evidence="1 2">
    <name type="scientific">Stylonychia lemnae</name>
    <name type="common">Ciliate</name>
    <dbReference type="NCBI Taxonomy" id="5949"/>
    <lineage>
        <taxon>Eukaryota</taxon>
        <taxon>Sar</taxon>
        <taxon>Alveolata</taxon>
        <taxon>Ciliophora</taxon>
        <taxon>Intramacronucleata</taxon>
        <taxon>Spirotrichea</taxon>
        <taxon>Stichotrichia</taxon>
        <taxon>Sporadotrichida</taxon>
        <taxon>Oxytrichidae</taxon>
        <taxon>Stylonychinae</taxon>
        <taxon>Stylonychia</taxon>
    </lineage>
</organism>
<accession>A0A077ZUF9</accession>